<dbReference type="Proteomes" id="UP000029492">
    <property type="component" value="Chromosome"/>
</dbReference>
<dbReference type="KEGG" id="mor:MOC_2422"/>
<dbReference type="AlphaFoldDB" id="A0A089NS02"/>
<accession>A0A089NS02</accession>
<evidence type="ECO:0000313" key="2">
    <source>
        <dbReference type="Proteomes" id="UP000029492"/>
    </source>
</evidence>
<sequence>MEDEMRLRIGVALAVVGIAAVALLAGPLSRGDRLSDILTGRTPLLAGGTRAPGGGANLTGTADLGTDQRPATLYLACDPGGTGLSAALTVPRFAELAPRFDFAGLEGSGSATPLTGILVSSAGSVRSMRMPVQGAATGADSGFTLTVTGARRGEDPLRGLAVALTQPGTKLTWTQASPRSGDPALTAVFTVAESDATALKGALTGCLAAPF</sequence>
<reference evidence="1 2" key="1">
    <citation type="journal article" date="2014" name="PLoS ONE">
        <title>Genome Information of Methylobacterium oryzae, a Plant-Probiotic Methylotroph in the Phyllosphere.</title>
        <authorList>
            <person name="Kwak M.J."/>
            <person name="Jeong H."/>
            <person name="Madhaiyan M."/>
            <person name="Lee Y."/>
            <person name="Sa T.M."/>
            <person name="Oh T.K."/>
            <person name="Kim J.F."/>
        </authorList>
    </citation>
    <scope>NUCLEOTIDE SEQUENCE [LARGE SCALE GENOMIC DNA]</scope>
    <source>
        <strain evidence="1 2">CBMB20</strain>
    </source>
</reference>
<evidence type="ECO:0000313" key="1">
    <source>
        <dbReference type="EMBL" id="AIQ90177.1"/>
    </source>
</evidence>
<dbReference type="EMBL" id="CP003811">
    <property type="protein sequence ID" value="AIQ90177.1"/>
    <property type="molecule type" value="Genomic_DNA"/>
</dbReference>
<organism evidence="1 2">
    <name type="scientific">Methylobacterium oryzae CBMB20</name>
    <dbReference type="NCBI Taxonomy" id="693986"/>
    <lineage>
        <taxon>Bacteria</taxon>
        <taxon>Pseudomonadati</taxon>
        <taxon>Pseudomonadota</taxon>
        <taxon>Alphaproteobacteria</taxon>
        <taxon>Hyphomicrobiales</taxon>
        <taxon>Methylobacteriaceae</taxon>
        <taxon>Methylobacterium</taxon>
    </lineage>
</organism>
<dbReference type="HOGENOM" id="CLU_1325094_0_0_5"/>
<gene>
    <name evidence="1" type="ORF">MOC_2422</name>
</gene>
<dbReference type="eggNOG" id="ENOG5030ZB9">
    <property type="taxonomic scope" value="Bacteria"/>
</dbReference>
<name>A0A089NS02_9HYPH</name>
<keyword evidence="2" id="KW-1185">Reference proteome</keyword>
<protein>
    <submittedName>
        <fullName evidence="1">Protein of unassigned function</fullName>
    </submittedName>
</protein>
<proteinExistence type="predicted"/>